<keyword evidence="1 3" id="KW-0418">Kinase</keyword>
<dbReference type="SUPFAM" id="SSF56104">
    <property type="entry name" value="SAICAR synthase-like"/>
    <property type="match status" value="1"/>
</dbReference>
<dbReference type="EMBL" id="GBHO01042656">
    <property type="protein sequence ID" value="JAG00948.1"/>
    <property type="molecule type" value="Transcribed_RNA"/>
</dbReference>
<dbReference type="PANTHER" id="PTHR23086:SF8">
    <property type="entry name" value="PHOSPHATIDYLINOSITOL 5-PHOSPHATE 4-KINASE, ISOFORM A"/>
    <property type="match status" value="1"/>
</dbReference>
<evidence type="ECO:0000256" key="1">
    <source>
        <dbReference type="PROSITE-ProRule" id="PRU00781"/>
    </source>
</evidence>
<dbReference type="Pfam" id="PF01504">
    <property type="entry name" value="PIP5K"/>
    <property type="match status" value="1"/>
</dbReference>
<dbReference type="PROSITE" id="PS51455">
    <property type="entry name" value="PIPK"/>
    <property type="match status" value="1"/>
</dbReference>
<dbReference type="InterPro" id="IPR002498">
    <property type="entry name" value="PInositol-4-P-4/5-kinase_core"/>
</dbReference>
<dbReference type="InterPro" id="IPR023610">
    <property type="entry name" value="PInositol-4/5-P-5/4-kinase"/>
</dbReference>
<name>A0A0A9W3B9_LYGHE</name>
<dbReference type="GO" id="GO:0046854">
    <property type="term" value="P:phosphatidylinositol phosphate biosynthetic process"/>
    <property type="evidence" value="ECO:0007669"/>
    <property type="project" value="TreeGrafter"/>
</dbReference>
<keyword evidence="1" id="KW-0547">Nucleotide-binding</keyword>
<dbReference type="GO" id="GO:0016308">
    <property type="term" value="F:1-phosphatidylinositol-4-phosphate 5-kinase activity"/>
    <property type="evidence" value="ECO:0007669"/>
    <property type="project" value="TreeGrafter"/>
</dbReference>
<reference evidence="3" key="1">
    <citation type="journal article" date="2014" name="PLoS ONE">
        <title>Transcriptome-Based Identification of ABC Transporters in the Western Tarnished Plant Bug Lygus hesperus.</title>
        <authorList>
            <person name="Hull J.J."/>
            <person name="Chaney K."/>
            <person name="Geib S.M."/>
            <person name="Fabrick J.A."/>
            <person name="Brent C.S."/>
            <person name="Walsh D."/>
            <person name="Lavine L.C."/>
        </authorList>
    </citation>
    <scope>NUCLEOTIDE SEQUENCE</scope>
</reference>
<dbReference type="Gene3D" id="3.30.810.10">
    <property type="entry name" value="2-Layer Sandwich"/>
    <property type="match status" value="1"/>
</dbReference>
<dbReference type="GO" id="GO:0005886">
    <property type="term" value="C:plasma membrane"/>
    <property type="evidence" value="ECO:0007669"/>
    <property type="project" value="TreeGrafter"/>
</dbReference>
<feature type="domain" description="PIPK" evidence="2">
    <location>
        <begin position="1"/>
        <end position="99"/>
    </location>
</feature>
<keyword evidence="1" id="KW-0067">ATP-binding</keyword>
<dbReference type="PANTHER" id="PTHR23086">
    <property type="entry name" value="PHOSPHATIDYLINOSITOL-4-PHOSPHATE 5-KINASE"/>
    <property type="match status" value="1"/>
</dbReference>
<sequence length="99" mass="11711">MRGTESKFLRDILHRYYYHVRDNPHTLLPHFTGHFRLLLGRRAVNFIVMKNVFATTNTIDEKFDLKGSTIGRFASEIEKMRATCTQKDLDIHHPIHLYP</sequence>
<gene>
    <name evidence="3" type="ORF">CM83_13856</name>
</gene>
<keyword evidence="1" id="KW-0808">Transferase</keyword>
<dbReference type="Gene3D" id="3.30.800.10">
    <property type="entry name" value="Phosphatidylinositol Phosphate Kinase II Beta"/>
    <property type="match status" value="1"/>
</dbReference>
<accession>A0A0A9W3B9</accession>
<organism evidence="3">
    <name type="scientific">Lygus hesperus</name>
    <name type="common">Western plant bug</name>
    <dbReference type="NCBI Taxonomy" id="30085"/>
    <lineage>
        <taxon>Eukaryota</taxon>
        <taxon>Metazoa</taxon>
        <taxon>Ecdysozoa</taxon>
        <taxon>Arthropoda</taxon>
        <taxon>Hexapoda</taxon>
        <taxon>Insecta</taxon>
        <taxon>Pterygota</taxon>
        <taxon>Neoptera</taxon>
        <taxon>Paraneoptera</taxon>
        <taxon>Hemiptera</taxon>
        <taxon>Heteroptera</taxon>
        <taxon>Panheteroptera</taxon>
        <taxon>Cimicomorpha</taxon>
        <taxon>Miridae</taxon>
        <taxon>Mirini</taxon>
        <taxon>Lygus</taxon>
    </lineage>
</organism>
<dbReference type="GO" id="GO:0005524">
    <property type="term" value="F:ATP binding"/>
    <property type="evidence" value="ECO:0007669"/>
    <property type="project" value="UniProtKB-UniRule"/>
</dbReference>
<evidence type="ECO:0000259" key="2">
    <source>
        <dbReference type="PROSITE" id="PS51455"/>
    </source>
</evidence>
<reference evidence="3" key="2">
    <citation type="submission" date="2014-07" db="EMBL/GenBank/DDBJ databases">
        <authorList>
            <person name="Hull J."/>
        </authorList>
    </citation>
    <scope>NUCLEOTIDE SEQUENCE</scope>
</reference>
<protein>
    <submittedName>
        <fullName evidence="3">Putative phosphatidylinositol phosphate kinase DDB_G0267588</fullName>
    </submittedName>
</protein>
<proteinExistence type="predicted"/>
<evidence type="ECO:0000313" key="3">
    <source>
        <dbReference type="EMBL" id="JAG00948.1"/>
    </source>
</evidence>
<dbReference type="InterPro" id="IPR027483">
    <property type="entry name" value="PInositol-4-P-4/5-kinase_C_sf"/>
</dbReference>
<dbReference type="AlphaFoldDB" id="A0A0A9W3B9"/>
<dbReference type="InterPro" id="IPR027484">
    <property type="entry name" value="PInositol-4-P-5-kinase_N"/>
</dbReference>